<organism evidence="2 3">
    <name type="scientific">Laccaria amethystina LaAM-08-1</name>
    <dbReference type="NCBI Taxonomy" id="1095629"/>
    <lineage>
        <taxon>Eukaryota</taxon>
        <taxon>Fungi</taxon>
        <taxon>Dikarya</taxon>
        <taxon>Basidiomycota</taxon>
        <taxon>Agaricomycotina</taxon>
        <taxon>Agaricomycetes</taxon>
        <taxon>Agaricomycetidae</taxon>
        <taxon>Agaricales</taxon>
        <taxon>Agaricineae</taxon>
        <taxon>Hydnangiaceae</taxon>
        <taxon>Laccaria</taxon>
    </lineage>
</organism>
<proteinExistence type="predicted"/>
<dbReference type="EMBL" id="KN838569">
    <property type="protein sequence ID" value="KIK04460.1"/>
    <property type="molecule type" value="Genomic_DNA"/>
</dbReference>
<gene>
    <name evidence="2" type="ORF">K443DRAFT_675925</name>
</gene>
<feature type="compositionally biased region" description="Basic residues" evidence="1">
    <location>
        <begin position="14"/>
        <end position="30"/>
    </location>
</feature>
<evidence type="ECO:0000313" key="2">
    <source>
        <dbReference type="EMBL" id="KIK04460.1"/>
    </source>
</evidence>
<reference evidence="2 3" key="1">
    <citation type="submission" date="2014-04" db="EMBL/GenBank/DDBJ databases">
        <authorList>
            <consortium name="DOE Joint Genome Institute"/>
            <person name="Kuo A."/>
            <person name="Kohler A."/>
            <person name="Nagy L.G."/>
            <person name="Floudas D."/>
            <person name="Copeland A."/>
            <person name="Barry K.W."/>
            <person name="Cichocki N."/>
            <person name="Veneault-Fourrey C."/>
            <person name="LaButti K."/>
            <person name="Lindquist E.A."/>
            <person name="Lipzen A."/>
            <person name="Lundell T."/>
            <person name="Morin E."/>
            <person name="Murat C."/>
            <person name="Sun H."/>
            <person name="Tunlid A."/>
            <person name="Henrissat B."/>
            <person name="Grigoriev I.V."/>
            <person name="Hibbett D.S."/>
            <person name="Martin F."/>
            <person name="Nordberg H.P."/>
            <person name="Cantor M.N."/>
            <person name="Hua S.X."/>
        </authorList>
    </citation>
    <scope>NUCLEOTIDE SEQUENCE [LARGE SCALE GENOMIC DNA]</scope>
    <source>
        <strain evidence="2 3">LaAM-08-1</strain>
    </source>
</reference>
<keyword evidence="3" id="KW-1185">Reference proteome</keyword>
<dbReference type="HOGENOM" id="CLU_2855905_0_0_1"/>
<dbReference type="Proteomes" id="UP000054477">
    <property type="component" value="Unassembled WGS sequence"/>
</dbReference>
<name>A0A0C9WXK4_9AGAR</name>
<feature type="region of interest" description="Disordered" evidence="1">
    <location>
        <begin position="1"/>
        <end position="65"/>
    </location>
</feature>
<feature type="non-terminal residue" evidence="2">
    <location>
        <position position="65"/>
    </location>
</feature>
<feature type="compositionally biased region" description="Basic and acidic residues" evidence="1">
    <location>
        <begin position="36"/>
        <end position="53"/>
    </location>
</feature>
<accession>A0A0C9WXK4</accession>
<evidence type="ECO:0000313" key="3">
    <source>
        <dbReference type="Proteomes" id="UP000054477"/>
    </source>
</evidence>
<reference evidence="3" key="2">
    <citation type="submission" date="2015-01" db="EMBL/GenBank/DDBJ databases">
        <title>Evolutionary Origins and Diversification of the Mycorrhizal Mutualists.</title>
        <authorList>
            <consortium name="DOE Joint Genome Institute"/>
            <consortium name="Mycorrhizal Genomics Consortium"/>
            <person name="Kohler A."/>
            <person name="Kuo A."/>
            <person name="Nagy L.G."/>
            <person name="Floudas D."/>
            <person name="Copeland A."/>
            <person name="Barry K.W."/>
            <person name="Cichocki N."/>
            <person name="Veneault-Fourrey C."/>
            <person name="LaButti K."/>
            <person name="Lindquist E.A."/>
            <person name="Lipzen A."/>
            <person name="Lundell T."/>
            <person name="Morin E."/>
            <person name="Murat C."/>
            <person name="Riley R."/>
            <person name="Ohm R."/>
            <person name="Sun H."/>
            <person name="Tunlid A."/>
            <person name="Henrissat B."/>
            <person name="Grigoriev I.V."/>
            <person name="Hibbett D.S."/>
            <person name="Martin F."/>
        </authorList>
    </citation>
    <scope>NUCLEOTIDE SEQUENCE [LARGE SCALE GENOMIC DNA]</scope>
    <source>
        <strain evidence="3">LaAM-08-1</strain>
    </source>
</reference>
<sequence length="65" mass="7258">MVQLGDVTGERLTSRRSRKTERRHPHKKTPQRASKSKTELKLNTRGGSKEGREGITAACARKVSV</sequence>
<protein>
    <submittedName>
        <fullName evidence="2">Uncharacterized protein</fullName>
    </submittedName>
</protein>
<evidence type="ECO:0000256" key="1">
    <source>
        <dbReference type="SAM" id="MobiDB-lite"/>
    </source>
</evidence>
<dbReference type="AlphaFoldDB" id="A0A0C9WXK4"/>